<dbReference type="SUPFAM" id="SSF88946">
    <property type="entry name" value="Sigma2 domain of RNA polymerase sigma factors"/>
    <property type="match status" value="1"/>
</dbReference>
<dbReference type="GO" id="GO:0016987">
    <property type="term" value="F:sigma factor activity"/>
    <property type="evidence" value="ECO:0007669"/>
    <property type="project" value="TreeGrafter"/>
</dbReference>
<dbReference type="SUPFAM" id="SSF54427">
    <property type="entry name" value="NTF2-like"/>
    <property type="match status" value="1"/>
</dbReference>
<accession>A0A917ZZI7</accession>
<evidence type="ECO:0000259" key="2">
    <source>
        <dbReference type="Pfam" id="PF04542"/>
    </source>
</evidence>
<dbReference type="GO" id="GO:0006352">
    <property type="term" value="P:DNA-templated transcription initiation"/>
    <property type="evidence" value="ECO:0007669"/>
    <property type="project" value="InterPro"/>
</dbReference>
<dbReference type="PANTHER" id="PTHR30173">
    <property type="entry name" value="SIGMA 19 FACTOR"/>
    <property type="match status" value="1"/>
</dbReference>
<dbReference type="Gene3D" id="1.10.1740.10">
    <property type="match status" value="1"/>
</dbReference>
<protein>
    <recommendedName>
        <fullName evidence="2">RNA polymerase sigma-70 region 2 domain-containing protein</fullName>
    </recommendedName>
</protein>
<feature type="region of interest" description="Disordered" evidence="1">
    <location>
        <begin position="93"/>
        <end position="114"/>
    </location>
</feature>
<feature type="compositionally biased region" description="Basic and acidic residues" evidence="1">
    <location>
        <begin position="97"/>
        <end position="106"/>
    </location>
</feature>
<reference evidence="3" key="2">
    <citation type="submission" date="2020-09" db="EMBL/GenBank/DDBJ databases">
        <authorList>
            <person name="Sun Q."/>
            <person name="Zhou Y."/>
        </authorList>
    </citation>
    <scope>NUCLEOTIDE SEQUENCE</scope>
    <source>
        <strain evidence="3">CGMCC 4.7430</strain>
    </source>
</reference>
<dbReference type="PANTHER" id="PTHR30173:SF43">
    <property type="entry name" value="ECF RNA POLYMERASE SIGMA FACTOR SIGI-RELATED"/>
    <property type="match status" value="1"/>
</dbReference>
<proteinExistence type="predicted"/>
<name>A0A917ZZI7_9ACTN</name>
<dbReference type="Proteomes" id="UP000660745">
    <property type="component" value="Unassembled WGS sequence"/>
</dbReference>
<dbReference type="InterPro" id="IPR052704">
    <property type="entry name" value="ECF_Sigma-70_Domain"/>
</dbReference>
<sequence length="242" mass="26431">MNVTQPFEPDRPGRWSDVGISTIVGERRLLGAIAERLLGSARDAEDVVQETYARWYAMPEDLQDEVGWPTAWLTSVASRLCFERLNGARVSPPLLAESRHPGEHAPRSGPMTPPGAVHRYDRIVQAFKMACEGTDGVGELTVLLAPDVTVITDSGGRVRAPLQPITGAEQVARFVVGLFGGQADVTLVEASINGGPGLVVRVDGATAAVVMLRTCDDRIQDVWIVMNPEKLRAWRRDEDPRR</sequence>
<dbReference type="InterPro" id="IPR013325">
    <property type="entry name" value="RNA_pol_sigma_r2"/>
</dbReference>
<dbReference type="Pfam" id="PF04542">
    <property type="entry name" value="Sigma70_r2"/>
    <property type="match status" value="1"/>
</dbReference>
<evidence type="ECO:0000313" key="4">
    <source>
        <dbReference type="Proteomes" id="UP000660745"/>
    </source>
</evidence>
<reference evidence="3" key="1">
    <citation type="journal article" date="2014" name="Int. J. Syst. Evol. Microbiol.">
        <title>Complete genome sequence of Corynebacterium casei LMG S-19264T (=DSM 44701T), isolated from a smear-ripened cheese.</title>
        <authorList>
            <consortium name="US DOE Joint Genome Institute (JGI-PGF)"/>
            <person name="Walter F."/>
            <person name="Albersmeier A."/>
            <person name="Kalinowski J."/>
            <person name="Ruckert C."/>
        </authorList>
    </citation>
    <scope>NUCLEOTIDE SEQUENCE</scope>
    <source>
        <strain evidence="3">CGMCC 4.7430</strain>
    </source>
</reference>
<feature type="domain" description="RNA polymerase sigma-70 region 2" evidence="2">
    <location>
        <begin position="27"/>
        <end position="86"/>
    </location>
</feature>
<comment type="caution">
    <text evidence="3">The sequence shown here is derived from an EMBL/GenBank/DDBJ whole genome shotgun (WGS) entry which is preliminary data.</text>
</comment>
<dbReference type="InterPro" id="IPR032710">
    <property type="entry name" value="NTF2-like_dom_sf"/>
</dbReference>
<evidence type="ECO:0000313" key="3">
    <source>
        <dbReference type="EMBL" id="GGP01959.1"/>
    </source>
</evidence>
<keyword evidence="4" id="KW-1185">Reference proteome</keyword>
<organism evidence="3 4">
    <name type="scientific">Nonomuraea glycinis</name>
    <dbReference type="NCBI Taxonomy" id="2047744"/>
    <lineage>
        <taxon>Bacteria</taxon>
        <taxon>Bacillati</taxon>
        <taxon>Actinomycetota</taxon>
        <taxon>Actinomycetes</taxon>
        <taxon>Streptosporangiales</taxon>
        <taxon>Streptosporangiaceae</taxon>
        <taxon>Nonomuraea</taxon>
    </lineage>
</organism>
<dbReference type="InterPro" id="IPR007627">
    <property type="entry name" value="RNA_pol_sigma70_r2"/>
</dbReference>
<dbReference type="EMBL" id="BMNK01000001">
    <property type="protein sequence ID" value="GGP01959.1"/>
    <property type="molecule type" value="Genomic_DNA"/>
</dbReference>
<dbReference type="AlphaFoldDB" id="A0A917ZZI7"/>
<dbReference type="RefSeq" id="WP_189136991.1">
    <property type="nucleotide sequence ID" value="NZ_BMNK01000001.1"/>
</dbReference>
<evidence type="ECO:0000256" key="1">
    <source>
        <dbReference type="SAM" id="MobiDB-lite"/>
    </source>
</evidence>
<gene>
    <name evidence="3" type="ORF">GCM10012278_07280</name>
</gene>